<proteinExistence type="predicted"/>
<accession>A0AC59Z521</accession>
<gene>
    <name evidence="1" type="ORF">MRATA1EN22A_LOCUS14042</name>
</gene>
<organism evidence="1 2">
    <name type="scientific">Rangifer tarandus platyrhynchus</name>
    <name type="common">Svalbard reindeer</name>
    <dbReference type="NCBI Taxonomy" id="3082113"/>
    <lineage>
        <taxon>Eukaryota</taxon>
        <taxon>Metazoa</taxon>
        <taxon>Chordata</taxon>
        <taxon>Craniata</taxon>
        <taxon>Vertebrata</taxon>
        <taxon>Euteleostomi</taxon>
        <taxon>Mammalia</taxon>
        <taxon>Eutheria</taxon>
        <taxon>Laurasiatheria</taxon>
        <taxon>Artiodactyla</taxon>
        <taxon>Ruminantia</taxon>
        <taxon>Pecora</taxon>
        <taxon>Cervidae</taxon>
        <taxon>Odocoileinae</taxon>
        <taxon>Rangifer</taxon>
    </lineage>
</organism>
<evidence type="ECO:0000313" key="1">
    <source>
        <dbReference type="EMBL" id="CAN0232270.1"/>
    </source>
</evidence>
<evidence type="ECO:0000313" key="2">
    <source>
        <dbReference type="Proteomes" id="UP001162501"/>
    </source>
</evidence>
<dbReference type="Proteomes" id="UP001162501">
    <property type="component" value="Chromosome 24"/>
</dbReference>
<name>A0AC59Z521_RANTA</name>
<sequence>MGFSRQENVAGPPYNMPVFSISLVRLYPGLLYPQIQPTALKIMWYSCIYCWGKSASQVDLHSRNPSCSRVNCIYLSFLIIEKLKKKREIPYFVFYYNFCPAYSPSLSPHMRI</sequence>
<protein>
    <submittedName>
        <fullName evidence="1">Uncharacterized protein</fullName>
    </submittedName>
</protein>
<dbReference type="EMBL" id="OX596108">
    <property type="protein sequence ID" value="CAN0232270.1"/>
    <property type="molecule type" value="Genomic_DNA"/>
</dbReference>
<reference evidence="1" key="2">
    <citation type="submission" date="2025-03" db="EMBL/GenBank/DDBJ databases">
        <authorList>
            <consortium name="ELIXIR-Norway"/>
            <consortium name="Elixir Norway"/>
        </authorList>
    </citation>
    <scope>NUCLEOTIDE SEQUENCE</scope>
</reference>
<reference evidence="1" key="1">
    <citation type="submission" date="2023-05" db="EMBL/GenBank/DDBJ databases">
        <authorList>
            <consortium name="ELIXIR-Norway"/>
        </authorList>
    </citation>
    <scope>NUCLEOTIDE SEQUENCE</scope>
</reference>